<evidence type="ECO:0000313" key="2">
    <source>
        <dbReference type="EMBL" id="SPC89002.1"/>
    </source>
</evidence>
<feature type="transmembrane region" description="Helical" evidence="1">
    <location>
        <begin position="92"/>
        <end position="117"/>
    </location>
</feature>
<gene>
    <name evidence="2" type="ORF">FSB_LOCUS16884</name>
</gene>
<proteinExistence type="predicted"/>
<dbReference type="AlphaFoldDB" id="A0A2N9FP16"/>
<keyword evidence="1" id="KW-0812">Transmembrane</keyword>
<keyword evidence="1" id="KW-1133">Transmembrane helix</keyword>
<accession>A0A2N9FP16</accession>
<organism evidence="2">
    <name type="scientific">Fagus sylvatica</name>
    <name type="common">Beechnut</name>
    <dbReference type="NCBI Taxonomy" id="28930"/>
    <lineage>
        <taxon>Eukaryota</taxon>
        <taxon>Viridiplantae</taxon>
        <taxon>Streptophyta</taxon>
        <taxon>Embryophyta</taxon>
        <taxon>Tracheophyta</taxon>
        <taxon>Spermatophyta</taxon>
        <taxon>Magnoliopsida</taxon>
        <taxon>eudicotyledons</taxon>
        <taxon>Gunneridae</taxon>
        <taxon>Pentapetalae</taxon>
        <taxon>rosids</taxon>
        <taxon>fabids</taxon>
        <taxon>Fagales</taxon>
        <taxon>Fagaceae</taxon>
        <taxon>Fagus</taxon>
    </lineage>
</organism>
<reference evidence="2" key="1">
    <citation type="submission" date="2018-02" db="EMBL/GenBank/DDBJ databases">
        <authorList>
            <person name="Cohen D.B."/>
            <person name="Kent A.D."/>
        </authorList>
    </citation>
    <scope>NUCLEOTIDE SEQUENCE</scope>
</reference>
<evidence type="ECO:0000256" key="1">
    <source>
        <dbReference type="SAM" id="Phobius"/>
    </source>
</evidence>
<dbReference type="EMBL" id="OIVN01001035">
    <property type="protein sequence ID" value="SPC89002.1"/>
    <property type="molecule type" value="Genomic_DNA"/>
</dbReference>
<name>A0A2N9FP16_FAGSY</name>
<keyword evidence="1" id="KW-0472">Membrane</keyword>
<sequence length="182" mass="19503">MTICRLLVKARLATTMFLLHPPDIKSLLKPLTITIVPPPPPPPPQTTFLPPSPLFRPPAPAARSLPSRLAFCNYGHTWAERKSTMKAKLEKAVGVIILILKIALVSFMQAFMAALAVETASGMTGSNNASPSPTGHKNFTKTINNNYCPTTTTTTTNNFFTTITTLPTTSTGGKVSPLEAGK</sequence>
<protein>
    <submittedName>
        <fullName evidence="2">Uncharacterized protein</fullName>
    </submittedName>
</protein>